<gene>
    <name evidence="2" type="ORF">RUMOBE_01048</name>
</gene>
<dbReference type="HOGENOM" id="CLU_2010847_0_0_9"/>
<evidence type="ECO:0000313" key="3">
    <source>
        <dbReference type="Proteomes" id="UP000006002"/>
    </source>
</evidence>
<dbReference type="Proteomes" id="UP000006002">
    <property type="component" value="Unassembled WGS sequence"/>
</dbReference>
<name>A5ZPX8_9FIRM</name>
<feature type="compositionally biased region" description="Basic and acidic residues" evidence="1">
    <location>
        <begin position="87"/>
        <end position="98"/>
    </location>
</feature>
<proteinExistence type="predicted"/>
<evidence type="ECO:0000256" key="1">
    <source>
        <dbReference type="SAM" id="MobiDB-lite"/>
    </source>
</evidence>
<reference evidence="2 3" key="2">
    <citation type="submission" date="2007-04" db="EMBL/GenBank/DDBJ databases">
        <title>Draft genome sequence of Ruminococcus obeum (ATCC 29174).</title>
        <authorList>
            <person name="Sudarsanam P."/>
            <person name="Ley R."/>
            <person name="Guruge J."/>
            <person name="Turnbaugh P.J."/>
            <person name="Mahowald M."/>
            <person name="Liep D."/>
            <person name="Gordon J."/>
        </authorList>
    </citation>
    <scope>NUCLEOTIDE SEQUENCE [LARGE SCALE GENOMIC DNA]</scope>
    <source>
        <strain evidence="2 3">ATCC 29174</strain>
    </source>
</reference>
<sequence>MRDTAKMLLDMQVPKAAKELKQKLAVMGISEEDFTYQTAVMVGVINQAMKGNTKAAAFLRDTVGENPAHELRERELDQKIAEFEYHRQQEEAQRKENESTSSLADAIEEAYRNRMEAEKDAEQ</sequence>
<dbReference type="AlphaFoldDB" id="A5ZPX8"/>
<reference evidence="2 3" key="1">
    <citation type="submission" date="2007-03" db="EMBL/GenBank/DDBJ databases">
        <authorList>
            <person name="Fulton L."/>
            <person name="Clifton S."/>
            <person name="Fulton B."/>
            <person name="Xu J."/>
            <person name="Minx P."/>
            <person name="Pepin K.H."/>
            <person name="Johnson M."/>
            <person name="Thiruvilangam P."/>
            <person name="Bhonagiri V."/>
            <person name="Nash W.E."/>
            <person name="Mardis E.R."/>
            <person name="Wilson R.K."/>
        </authorList>
    </citation>
    <scope>NUCLEOTIDE SEQUENCE [LARGE SCALE GENOMIC DNA]</scope>
    <source>
        <strain evidence="2 3">ATCC 29174</strain>
    </source>
</reference>
<evidence type="ECO:0000313" key="2">
    <source>
        <dbReference type="EMBL" id="EDM88142.1"/>
    </source>
</evidence>
<accession>A5ZPX8</accession>
<comment type="caution">
    <text evidence="2">The sequence shown here is derived from an EMBL/GenBank/DDBJ whole genome shotgun (WGS) entry which is preliminary data.</text>
</comment>
<feature type="compositionally biased region" description="Basic and acidic residues" evidence="1">
    <location>
        <begin position="109"/>
        <end position="123"/>
    </location>
</feature>
<organism evidence="2 3">
    <name type="scientific">Blautia obeum ATCC 29174</name>
    <dbReference type="NCBI Taxonomy" id="411459"/>
    <lineage>
        <taxon>Bacteria</taxon>
        <taxon>Bacillati</taxon>
        <taxon>Bacillota</taxon>
        <taxon>Clostridia</taxon>
        <taxon>Lachnospirales</taxon>
        <taxon>Lachnospiraceae</taxon>
        <taxon>Blautia</taxon>
    </lineage>
</organism>
<dbReference type="EMBL" id="AAVO02000003">
    <property type="protein sequence ID" value="EDM88142.1"/>
    <property type="molecule type" value="Genomic_DNA"/>
</dbReference>
<feature type="region of interest" description="Disordered" evidence="1">
    <location>
        <begin position="87"/>
        <end position="123"/>
    </location>
</feature>
<protein>
    <submittedName>
        <fullName evidence="2">Uncharacterized protein</fullName>
    </submittedName>
</protein>